<evidence type="ECO:0000313" key="1">
    <source>
        <dbReference type="EMBL" id="KAG8180112.1"/>
    </source>
</evidence>
<organism evidence="1 2">
    <name type="scientific">Oedothorax gibbosus</name>
    <dbReference type="NCBI Taxonomy" id="931172"/>
    <lineage>
        <taxon>Eukaryota</taxon>
        <taxon>Metazoa</taxon>
        <taxon>Ecdysozoa</taxon>
        <taxon>Arthropoda</taxon>
        <taxon>Chelicerata</taxon>
        <taxon>Arachnida</taxon>
        <taxon>Araneae</taxon>
        <taxon>Araneomorphae</taxon>
        <taxon>Entelegynae</taxon>
        <taxon>Araneoidea</taxon>
        <taxon>Linyphiidae</taxon>
        <taxon>Erigoninae</taxon>
        <taxon>Oedothorax</taxon>
    </lineage>
</organism>
<sequence length="84" mass="9288">MDAAQPILAIVLDVPSPGLAFDVYEHSGHRFLEMDEHKRRKIAVEIGEREVVFGNGPVCWVVANWADVFSVGRILKETGVVSLV</sequence>
<dbReference type="Proteomes" id="UP000827092">
    <property type="component" value="Unassembled WGS sequence"/>
</dbReference>
<name>A0AAV6U722_9ARAC</name>
<gene>
    <name evidence="1" type="ORF">JTE90_027891</name>
</gene>
<protein>
    <submittedName>
        <fullName evidence="1">Uncharacterized protein</fullName>
    </submittedName>
</protein>
<accession>A0AAV6U722</accession>
<dbReference type="AlphaFoldDB" id="A0AAV6U722"/>
<keyword evidence="2" id="KW-1185">Reference proteome</keyword>
<dbReference type="EMBL" id="JAFNEN010000586">
    <property type="protein sequence ID" value="KAG8180112.1"/>
    <property type="molecule type" value="Genomic_DNA"/>
</dbReference>
<evidence type="ECO:0000313" key="2">
    <source>
        <dbReference type="Proteomes" id="UP000827092"/>
    </source>
</evidence>
<comment type="caution">
    <text evidence="1">The sequence shown here is derived from an EMBL/GenBank/DDBJ whole genome shotgun (WGS) entry which is preliminary data.</text>
</comment>
<proteinExistence type="predicted"/>
<reference evidence="1 2" key="1">
    <citation type="journal article" date="2022" name="Nat. Ecol. Evol.">
        <title>A masculinizing supergene underlies an exaggerated male reproductive morph in a spider.</title>
        <authorList>
            <person name="Hendrickx F."/>
            <person name="De Corte Z."/>
            <person name="Sonet G."/>
            <person name="Van Belleghem S.M."/>
            <person name="Kostlbacher S."/>
            <person name="Vangestel C."/>
        </authorList>
    </citation>
    <scope>NUCLEOTIDE SEQUENCE [LARGE SCALE GENOMIC DNA]</scope>
    <source>
        <strain evidence="1">W744_W776</strain>
    </source>
</reference>